<evidence type="ECO:0000256" key="6">
    <source>
        <dbReference type="ARBA" id="ARBA00023136"/>
    </source>
</evidence>
<evidence type="ECO:0000256" key="4">
    <source>
        <dbReference type="ARBA" id="ARBA00022692"/>
    </source>
</evidence>
<evidence type="ECO:0000313" key="11">
    <source>
        <dbReference type="EMBL" id="MFC4024194.1"/>
    </source>
</evidence>
<evidence type="ECO:0000256" key="5">
    <source>
        <dbReference type="ARBA" id="ARBA00022989"/>
    </source>
</evidence>
<dbReference type="Gene3D" id="1.10.287.1260">
    <property type="match status" value="1"/>
</dbReference>
<dbReference type="InterPro" id="IPR011014">
    <property type="entry name" value="MscS_channel_TM-2"/>
</dbReference>
<accession>A0ABV8H1D6</accession>
<dbReference type="InterPro" id="IPR045276">
    <property type="entry name" value="YbiO_bact"/>
</dbReference>
<evidence type="ECO:0000313" key="12">
    <source>
        <dbReference type="Proteomes" id="UP001595772"/>
    </source>
</evidence>
<dbReference type="RefSeq" id="WP_379496694.1">
    <property type="nucleotide sequence ID" value="NZ_JBHSAO010000007.1"/>
</dbReference>
<dbReference type="InterPro" id="IPR006685">
    <property type="entry name" value="MscS_channel_2nd"/>
</dbReference>
<name>A0ABV8H1D6_9BACI</name>
<feature type="domain" description="Mechanosensitive ion channel MscS" evidence="8">
    <location>
        <begin position="119"/>
        <end position="183"/>
    </location>
</feature>
<feature type="domain" description="Mechanosensitive ion channel MscS C-terminal" evidence="9">
    <location>
        <begin position="190"/>
        <end position="274"/>
    </location>
</feature>
<evidence type="ECO:0000256" key="2">
    <source>
        <dbReference type="ARBA" id="ARBA00008017"/>
    </source>
</evidence>
<keyword evidence="5 7" id="KW-1133">Transmembrane helix</keyword>
<dbReference type="SUPFAM" id="SSF82689">
    <property type="entry name" value="Mechanosensitive channel protein MscS (YggB), C-terminal domain"/>
    <property type="match status" value="1"/>
</dbReference>
<evidence type="ECO:0000259" key="10">
    <source>
        <dbReference type="Pfam" id="PF21088"/>
    </source>
</evidence>
<keyword evidence="4 7" id="KW-0812">Transmembrane</keyword>
<dbReference type="Pfam" id="PF21082">
    <property type="entry name" value="MS_channel_3rd"/>
    <property type="match status" value="1"/>
</dbReference>
<gene>
    <name evidence="11" type="ORF">ACFOUV_10360</name>
</gene>
<evidence type="ECO:0000256" key="7">
    <source>
        <dbReference type="SAM" id="Phobius"/>
    </source>
</evidence>
<dbReference type="SUPFAM" id="SSF50182">
    <property type="entry name" value="Sm-like ribonucleoproteins"/>
    <property type="match status" value="1"/>
</dbReference>
<dbReference type="SUPFAM" id="SSF82861">
    <property type="entry name" value="Mechanosensitive channel protein MscS (YggB), transmembrane region"/>
    <property type="match status" value="1"/>
</dbReference>
<evidence type="ECO:0000259" key="9">
    <source>
        <dbReference type="Pfam" id="PF21082"/>
    </source>
</evidence>
<feature type="transmembrane region" description="Helical" evidence="7">
    <location>
        <begin position="101"/>
        <end position="121"/>
    </location>
</feature>
<feature type="transmembrane region" description="Helical" evidence="7">
    <location>
        <begin position="74"/>
        <end position="95"/>
    </location>
</feature>
<proteinExistence type="inferred from homology"/>
<comment type="caution">
    <text evidence="11">The sequence shown here is derived from an EMBL/GenBank/DDBJ whole genome shotgun (WGS) entry which is preliminary data.</text>
</comment>
<organism evidence="11 12">
    <name type="scientific">Oceanobacillus longus</name>
    <dbReference type="NCBI Taxonomy" id="930120"/>
    <lineage>
        <taxon>Bacteria</taxon>
        <taxon>Bacillati</taxon>
        <taxon>Bacillota</taxon>
        <taxon>Bacilli</taxon>
        <taxon>Bacillales</taxon>
        <taxon>Bacillaceae</taxon>
        <taxon>Oceanobacillus</taxon>
    </lineage>
</organism>
<dbReference type="EMBL" id="JBHSAO010000007">
    <property type="protein sequence ID" value="MFC4024194.1"/>
    <property type="molecule type" value="Genomic_DNA"/>
</dbReference>
<dbReference type="Pfam" id="PF00924">
    <property type="entry name" value="MS_channel_2nd"/>
    <property type="match status" value="1"/>
</dbReference>
<dbReference type="Gene3D" id="2.30.30.60">
    <property type="match status" value="1"/>
</dbReference>
<keyword evidence="3" id="KW-1003">Cell membrane</keyword>
<evidence type="ECO:0000256" key="3">
    <source>
        <dbReference type="ARBA" id="ARBA00022475"/>
    </source>
</evidence>
<keyword evidence="6 7" id="KW-0472">Membrane</keyword>
<comment type="similarity">
    <text evidence="2">Belongs to the MscS (TC 1.A.23) family.</text>
</comment>
<sequence length="299" mass="33420">MEIINEQLSVLWTYITGPELWTTLITAFLRIIVIIIIAITIVKVTRSLVDKTFTNRTSGPIRISQRREKTLKKLIKNVVAYVVYFMAIVMILGVFNFDVGPLLAGAGVVGLAIGFGAQNLVRDIISGFFIIFEDQFSVGDYVAVSGVEGTVEEIGLRTTQVLSWTGEMHILPNGNVTQVTNYSLHNGLAVVDINIPYESNVADAEKIIDQVAITLPEKYEYIVGVPETIGVQNLDVSHFAIRIIADTLPGFQWAGERVIRKEMQDKLYKSGIEIPAPRLVMYSNEDKEKLFRENRERGL</sequence>
<evidence type="ECO:0000256" key="1">
    <source>
        <dbReference type="ARBA" id="ARBA00004651"/>
    </source>
</evidence>
<protein>
    <submittedName>
        <fullName evidence="11">Mechanosensitive ion channel family protein</fullName>
    </submittedName>
</protein>
<dbReference type="PANTHER" id="PTHR30460">
    <property type="entry name" value="MODERATE CONDUCTANCE MECHANOSENSITIVE CHANNEL YBIO"/>
    <property type="match status" value="1"/>
</dbReference>
<feature type="domain" description="Mechanosensitive ion channel transmembrane helices 2/3" evidence="10">
    <location>
        <begin position="77"/>
        <end position="118"/>
    </location>
</feature>
<dbReference type="InterPro" id="IPR010920">
    <property type="entry name" value="LSM_dom_sf"/>
</dbReference>
<dbReference type="InterPro" id="IPR049142">
    <property type="entry name" value="MS_channel_1st"/>
</dbReference>
<dbReference type="PANTHER" id="PTHR30460:SF0">
    <property type="entry name" value="MODERATE CONDUCTANCE MECHANOSENSITIVE CHANNEL YBIO"/>
    <property type="match status" value="1"/>
</dbReference>
<dbReference type="Pfam" id="PF21088">
    <property type="entry name" value="MS_channel_1st"/>
    <property type="match status" value="1"/>
</dbReference>
<evidence type="ECO:0000259" key="8">
    <source>
        <dbReference type="Pfam" id="PF00924"/>
    </source>
</evidence>
<dbReference type="Gene3D" id="3.30.70.100">
    <property type="match status" value="1"/>
</dbReference>
<dbReference type="InterPro" id="IPR011066">
    <property type="entry name" value="MscS_channel_C_sf"/>
</dbReference>
<comment type="subcellular location">
    <subcellularLocation>
        <location evidence="1">Cell membrane</location>
        <topology evidence="1">Multi-pass membrane protein</topology>
    </subcellularLocation>
</comment>
<dbReference type="InterPro" id="IPR049278">
    <property type="entry name" value="MS_channel_C"/>
</dbReference>
<reference evidence="12" key="1">
    <citation type="journal article" date="2019" name="Int. J. Syst. Evol. Microbiol.">
        <title>The Global Catalogue of Microorganisms (GCM) 10K type strain sequencing project: providing services to taxonomists for standard genome sequencing and annotation.</title>
        <authorList>
            <consortium name="The Broad Institute Genomics Platform"/>
            <consortium name="The Broad Institute Genome Sequencing Center for Infectious Disease"/>
            <person name="Wu L."/>
            <person name="Ma J."/>
        </authorList>
    </citation>
    <scope>NUCLEOTIDE SEQUENCE [LARGE SCALE GENOMIC DNA]</scope>
    <source>
        <strain evidence="12">IBRC-M 10703</strain>
    </source>
</reference>
<dbReference type="InterPro" id="IPR023408">
    <property type="entry name" value="MscS_beta-dom_sf"/>
</dbReference>
<dbReference type="Proteomes" id="UP001595772">
    <property type="component" value="Unassembled WGS sequence"/>
</dbReference>
<keyword evidence="12" id="KW-1185">Reference proteome</keyword>
<feature type="transmembrane region" description="Helical" evidence="7">
    <location>
        <begin position="20"/>
        <end position="42"/>
    </location>
</feature>